<organism evidence="1 2">
    <name type="scientific">Ephemerocybe angulata</name>
    <dbReference type="NCBI Taxonomy" id="980116"/>
    <lineage>
        <taxon>Eukaryota</taxon>
        <taxon>Fungi</taxon>
        <taxon>Dikarya</taxon>
        <taxon>Basidiomycota</taxon>
        <taxon>Agaricomycotina</taxon>
        <taxon>Agaricomycetes</taxon>
        <taxon>Agaricomycetidae</taxon>
        <taxon>Agaricales</taxon>
        <taxon>Agaricineae</taxon>
        <taxon>Psathyrellaceae</taxon>
        <taxon>Ephemerocybe</taxon>
    </lineage>
</organism>
<dbReference type="PANTHER" id="PTHR28152:SF1">
    <property type="entry name" value="HYDROXYACYL-THIOESTER DEHYDRATASE TYPE 2, MITOCHONDRIAL"/>
    <property type="match status" value="1"/>
</dbReference>
<keyword evidence="2" id="KW-1185">Reference proteome</keyword>
<dbReference type="OrthoDB" id="3257538at2759"/>
<dbReference type="EMBL" id="JAACJK010000220">
    <property type="protein sequence ID" value="KAF5315835.1"/>
    <property type="molecule type" value="Genomic_DNA"/>
</dbReference>
<dbReference type="PANTHER" id="PTHR28152">
    <property type="entry name" value="HYDROXYACYL-THIOESTER DEHYDRATASE TYPE 2, MITOCHONDRIAL"/>
    <property type="match status" value="1"/>
</dbReference>
<dbReference type="GO" id="GO:0019171">
    <property type="term" value="F:(3R)-hydroxyacyl-[acyl-carrier-protein] dehydratase activity"/>
    <property type="evidence" value="ECO:0007669"/>
    <property type="project" value="TreeGrafter"/>
</dbReference>
<dbReference type="InterPro" id="IPR052741">
    <property type="entry name" value="Mitochondrial_HTD2"/>
</dbReference>
<dbReference type="AlphaFoldDB" id="A0A8H5EX43"/>
<dbReference type="GO" id="GO:0005739">
    <property type="term" value="C:mitochondrion"/>
    <property type="evidence" value="ECO:0007669"/>
    <property type="project" value="TreeGrafter"/>
</dbReference>
<name>A0A8H5EX43_9AGAR</name>
<dbReference type="InterPro" id="IPR029069">
    <property type="entry name" value="HotDog_dom_sf"/>
</dbReference>
<accession>A0A8H5EX43</accession>
<dbReference type="SUPFAM" id="SSF54637">
    <property type="entry name" value="Thioesterase/thiol ester dehydrase-isomerase"/>
    <property type="match status" value="1"/>
</dbReference>
<evidence type="ECO:0000313" key="2">
    <source>
        <dbReference type="Proteomes" id="UP000541558"/>
    </source>
</evidence>
<evidence type="ECO:0000313" key="1">
    <source>
        <dbReference type="EMBL" id="KAF5315835.1"/>
    </source>
</evidence>
<dbReference type="Gene3D" id="3.10.129.10">
    <property type="entry name" value="Hotdog Thioesterase"/>
    <property type="match status" value="1"/>
</dbReference>
<proteinExistence type="predicted"/>
<comment type="caution">
    <text evidence="1">The sequence shown here is derived from an EMBL/GenBank/DDBJ whole genome shotgun (WGS) entry which is preliminary data.</text>
</comment>
<dbReference type="Proteomes" id="UP000541558">
    <property type="component" value="Unassembled WGS sequence"/>
</dbReference>
<sequence length="408" mass="46009">MSEVVHVVSKGKTRADIRDFDHNLQVFQALSSQGWIWNIVCQAGVGAATLIPGPLFSFPFNLLLRPEQSSAPSFAVTMIGGTRCVYRHWARRTPLIRLQAAAHLQRFNSTIVGSKPKVTLEEWIANPPTASGTDSLHYEHLADTYITLPSRDGSRKPYEEPKPGVPLGYGHHLAFFHARKAETHLREDGTDEEVSPPAPFLQRMWAGGRIKWDVDNPLISGVKTKSESNVLEALKKGFEKGRPMVFVTQEIKYTMEGKTTPSVVEERQHVYLPTDRVVRKEPRQVPDLPDTVDFSFVYTPTPVTLFRFSSLMFNAHHIHLDKEYTTKVEGYPERLVHGPLTAMMLLEALTFNYPLAHLKEFEYRATNPMYVNRELTINGSWVDEATAKVWCIDDHGVVGMRGTITTAA</sequence>
<reference evidence="1 2" key="1">
    <citation type="journal article" date="2020" name="ISME J.">
        <title>Uncovering the hidden diversity of litter-decomposition mechanisms in mushroom-forming fungi.</title>
        <authorList>
            <person name="Floudas D."/>
            <person name="Bentzer J."/>
            <person name="Ahren D."/>
            <person name="Johansson T."/>
            <person name="Persson P."/>
            <person name="Tunlid A."/>
        </authorList>
    </citation>
    <scope>NUCLEOTIDE SEQUENCE [LARGE SCALE GENOMIC DNA]</scope>
    <source>
        <strain evidence="1 2">CBS 175.51</strain>
    </source>
</reference>
<gene>
    <name evidence="1" type="ORF">D9611_004728</name>
</gene>
<protein>
    <submittedName>
        <fullName evidence="1">Uncharacterized protein</fullName>
    </submittedName>
</protein>